<gene>
    <name evidence="2" type="ORF">MANES_18G100400v8</name>
</gene>
<accession>A0A2C9U203</accession>
<evidence type="ECO:0000313" key="3">
    <source>
        <dbReference type="Proteomes" id="UP000091857"/>
    </source>
</evidence>
<evidence type="ECO:0000313" key="2">
    <source>
        <dbReference type="EMBL" id="OAY23703.1"/>
    </source>
</evidence>
<proteinExistence type="predicted"/>
<dbReference type="EMBL" id="CM004404">
    <property type="protein sequence ID" value="OAY23703.1"/>
    <property type="molecule type" value="Genomic_DNA"/>
</dbReference>
<evidence type="ECO:0000256" key="1">
    <source>
        <dbReference type="SAM" id="MobiDB-lite"/>
    </source>
</evidence>
<feature type="compositionally biased region" description="Acidic residues" evidence="1">
    <location>
        <begin position="44"/>
        <end position="60"/>
    </location>
</feature>
<organism evidence="2 3">
    <name type="scientific">Manihot esculenta</name>
    <name type="common">Cassava</name>
    <name type="synonym">Jatropha manihot</name>
    <dbReference type="NCBI Taxonomy" id="3983"/>
    <lineage>
        <taxon>Eukaryota</taxon>
        <taxon>Viridiplantae</taxon>
        <taxon>Streptophyta</taxon>
        <taxon>Embryophyta</taxon>
        <taxon>Tracheophyta</taxon>
        <taxon>Spermatophyta</taxon>
        <taxon>Magnoliopsida</taxon>
        <taxon>eudicotyledons</taxon>
        <taxon>Gunneridae</taxon>
        <taxon>Pentapetalae</taxon>
        <taxon>rosids</taxon>
        <taxon>fabids</taxon>
        <taxon>Malpighiales</taxon>
        <taxon>Euphorbiaceae</taxon>
        <taxon>Crotonoideae</taxon>
        <taxon>Manihoteae</taxon>
        <taxon>Manihot</taxon>
    </lineage>
</organism>
<dbReference type="PANTHER" id="PTHR34666">
    <property type="entry name" value="EXPRESSED PROTEIN"/>
    <property type="match status" value="1"/>
</dbReference>
<dbReference type="PANTHER" id="PTHR34666:SF7">
    <property type="match status" value="1"/>
</dbReference>
<dbReference type="OrthoDB" id="1917400at2759"/>
<feature type="compositionally biased region" description="Low complexity" evidence="1">
    <location>
        <begin position="1"/>
        <end position="24"/>
    </location>
</feature>
<protein>
    <submittedName>
        <fullName evidence="2">Uncharacterized protein</fullName>
    </submittedName>
</protein>
<comment type="caution">
    <text evidence="2">The sequence shown here is derived from an EMBL/GenBank/DDBJ whole genome shotgun (WGS) entry which is preliminary data.</text>
</comment>
<dbReference type="AlphaFoldDB" id="A0A2C9U203"/>
<dbReference type="OMA" id="HEDHNDW"/>
<dbReference type="Proteomes" id="UP000091857">
    <property type="component" value="Chromosome 18"/>
</dbReference>
<name>A0A2C9U203_MANES</name>
<sequence>MATEDYFSFPTTTDTTSSAIDTPPLWRLSPAASPDFCHGTTKTEEEEEEEEDSDQDEDYQDCLPTHQPIKYSTQIKSCSWAERGGGAKLDDENEDKEEKMDMLWEDFNEELSIKRSPSSLRFDSDIHMVKMGCIHQIQSLRSSTKTTSTAMVSPKKPPAAAASLVVFIKVLKKLFLLHNSHTHLSVHRNHRSPIKRAENQSW</sequence>
<feature type="region of interest" description="Disordered" evidence="1">
    <location>
        <begin position="1"/>
        <end position="64"/>
    </location>
</feature>
<reference evidence="3" key="1">
    <citation type="journal article" date="2016" name="Nat. Biotechnol.">
        <title>Sequencing wild and cultivated cassava and related species reveals extensive interspecific hybridization and genetic diversity.</title>
        <authorList>
            <person name="Bredeson J.V."/>
            <person name="Lyons J.B."/>
            <person name="Prochnik S.E."/>
            <person name="Wu G.A."/>
            <person name="Ha C.M."/>
            <person name="Edsinger-Gonzales E."/>
            <person name="Grimwood J."/>
            <person name="Schmutz J."/>
            <person name="Rabbi I.Y."/>
            <person name="Egesi C."/>
            <person name="Nauluvula P."/>
            <person name="Lebot V."/>
            <person name="Ndunguru J."/>
            <person name="Mkamilo G."/>
            <person name="Bart R.S."/>
            <person name="Setter T.L."/>
            <person name="Gleadow R.M."/>
            <person name="Kulakow P."/>
            <person name="Ferguson M.E."/>
            <person name="Rounsley S."/>
            <person name="Rokhsar D.S."/>
        </authorList>
    </citation>
    <scope>NUCLEOTIDE SEQUENCE [LARGE SCALE GENOMIC DNA]</scope>
    <source>
        <strain evidence="3">cv. AM560-2</strain>
    </source>
</reference>
<keyword evidence="3" id="KW-1185">Reference proteome</keyword>
<dbReference type="Gramene" id="Manes.18G100400.1.v8.1">
    <property type="protein sequence ID" value="Manes.18G100400.1.v8.1.CDS.1"/>
    <property type="gene ID" value="Manes.18G100400.v8.1"/>
</dbReference>